<organism evidence="2 3">
    <name type="scientific">Allacma fusca</name>
    <dbReference type="NCBI Taxonomy" id="39272"/>
    <lineage>
        <taxon>Eukaryota</taxon>
        <taxon>Metazoa</taxon>
        <taxon>Ecdysozoa</taxon>
        <taxon>Arthropoda</taxon>
        <taxon>Hexapoda</taxon>
        <taxon>Collembola</taxon>
        <taxon>Symphypleona</taxon>
        <taxon>Sminthuridae</taxon>
        <taxon>Allacma</taxon>
    </lineage>
</organism>
<evidence type="ECO:0000313" key="2">
    <source>
        <dbReference type="EMBL" id="CAG7824526.1"/>
    </source>
</evidence>
<dbReference type="AlphaFoldDB" id="A0A8J2L194"/>
<dbReference type="Proteomes" id="UP000708208">
    <property type="component" value="Unassembled WGS sequence"/>
</dbReference>
<evidence type="ECO:0000256" key="1">
    <source>
        <dbReference type="SAM" id="Phobius"/>
    </source>
</evidence>
<dbReference type="EMBL" id="CAJVCH010533174">
    <property type="protein sequence ID" value="CAG7824526.1"/>
    <property type="molecule type" value="Genomic_DNA"/>
</dbReference>
<feature type="transmembrane region" description="Helical" evidence="1">
    <location>
        <begin position="26"/>
        <end position="45"/>
    </location>
</feature>
<sequence length="141" mass="15649">MGNTERSKGVKYFGNVIVKGQSSKQLLLHNVLSVCWKASVIYFPLGLPYNWFDFFYHFKVERIYASKMINDMLDELDVVKAAEIADRVLPHSKVALAGGVFFFILFLLLVAILVLLVVKLGKGQRVACSCGGSGSTPQKFA</sequence>
<gene>
    <name evidence="2" type="ORF">AFUS01_LOCUS34677</name>
</gene>
<accession>A0A8J2L194</accession>
<name>A0A8J2L194_9HEXA</name>
<comment type="caution">
    <text evidence="2">The sequence shown here is derived from an EMBL/GenBank/DDBJ whole genome shotgun (WGS) entry which is preliminary data.</text>
</comment>
<feature type="transmembrane region" description="Helical" evidence="1">
    <location>
        <begin position="94"/>
        <end position="118"/>
    </location>
</feature>
<protein>
    <submittedName>
        <fullName evidence="2">Uncharacterized protein</fullName>
    </submittedName>
</protein>
<keyword evidence="1" id="KW-0812">Transmembrane</keyword>
<keyword evidence="3" id="KW-1185">Reference proteome</keyword>
<evidence type="ECO:0000313" key="3">
    <source>
        <dbReference type="Proteomes" id="UP000708208"/>
    </source>
</evidence>
<reference evidence="2" key="1">
    <citation type="submission" date="2021-06" db="EMBL/GenBank/DDBJ databases">
        <authorList>
            <person name="Hodson N. C."/>
            <person name="Mongue J. A."/>
            <person name="Jaron S. K."/>
        </authorList>
    </citation>
    <scope>NUCLEOTIDE SEQUENCE</scope>
</reference>
<keyword evidence="1" id="KW-0472">Membrane</keyword>
<keyword evidence="1" id="KW-1133">Transmembrane helix</keyword>
<proteinExistence type="predicted"/>